<comment type="caution">
    <text evidence="3">The sequence shown here is derived from an EMBL/GenBank/DDBJ whole genome shotgun (WGS) entry which is preliminary data.</text>
</comment>
<evidence type="ECO:0000313" key="3">
    <source>
        <dbReference type="EMBL" id="MPC35711.1"/>
    </source>
</evidence>
<name>A0A5B7EMK4_PORTR</name>
<keyword evidence="4" id="KW-1185">Reference proteome</keyword>
<reference evidence="3 4" key="1">
    <citation type="submission" date="2019-05" db="EMBL/GenBank/DDBJ databases">
        <title>Another draft genome of Portunus trituberculatus and its Hox gene families provides insights of decapod evolution.</title>
        <authorList>
            <person name="Jeong J.-H."/>
            <person name="Song I."/>
            <person name="Kim S."/>
            <person name="Choi T."/>
            <person name="Kim D."/>
            <person name="Ryu S."/>
            <person name="Kim W."/>
        </authorList>
    </citation>
    <scope>NUCLEOTIDE SEQUENCE [LARGE SCALE GENOMIC DNA]</scope>
    <source>
        <tissue evidence="3">Muscle</tissue>
    </source>
</reference>
<proteinExistence type="predicted"/>
<protein>
    <submittedName>
        <fullName evidence="3">Uncharacterized protein</fullName>
    </submittedName>
</protein>
<dbReference type="AlphaFoldDB" id="A0A5B7EMK4"/>
<keyword evidence="2" id="KW-1133">Transmembrane helix</keyword>
<feature type="transmembrane region" description="Helical" evidence="2">
    <location>
        <begin position="37"/>
        <end position="67"/>
    </location>
</feature>
<evidence type="ECO:0000256" key="2">
    <source>
        <dbReference type="SAM" id="Phobius"/>
    </source>
</evidence>
<organism evidence="3 4">
    <name type="scientific">Portunus trituberculatus</name>
    <name type="common">Swimming crab</name>
    <name type="synonym">Neptunus trituberculatus</name>
    <dbReference type="NCBI Taxonomy" id="210409"/>
    <lineage>
        <taxon>Eukaryota</taxon>
        <taxon>Metazoa</taxon>
        <taxon>Ecdysozoa</taxon>
        <taxon>Arthropoda</taxon>
        <taxon>Crustacea</taxon>
        <taxon>Multicrustacea</taxon>
        <taxon>Malacostraca</taxon>
        <taxon>Eumalacostraca</taxon>
        <taxon>Eucarida</taxon>
        <taxon>Decapoda</taxon>
        <taxon>Pleocyemata</taxon>
        <taxon>Brachyura</taxon>
        <taxon>Eubrachyura</taxon>
        <taxon>Portunoidea</taxon>
        <taxon>Portunidae</taxon>
        <taxon>Portuninae</taxon>
        <taxon>Portunus</taxon>
    </lineage>
</organism>
<keyword evidence="2" id="KW-0812">Transmembrane</keyword>
<dbReference type="EMBL" id="VSRR010003330">
    <property type="protein sequence ID" value="MPC35711.1"/>
    <property type="molecule type" value="Genomic_DNA"/>
</dbReference>
<keyword evidence="2" id="KW-0472">Membrane</keyword>
<evidence type="ECO:0000256" key="1">
    <source>
        <dbReference type="SAM" id="MobiDB-lite"/>
    </source>
</evidence>
<gene>
    <name evidence="3" type="ORF">E2C01_029142</name>
</gene>
<accession>A0A5B7EMK4</accession>
<evidence type="ECO:0000313" key="4">
    <source>
        <dbReference type="Proteomes" id="UP000324222"/>
    </source>
</evidence>
<sequence length="101" mass="11065">MIRTSAVRRHDTLPTVKRANPPHTRWASSARTTSQRLFLLGVLGMDLVSSCLGMVFTGGVSGLAYFAQILGSDAVPGRPATWRSPQDALHANEFKRLHIHV</sequence>
<feature type="region of interest" description="Disordered" evidence="1">
    <location>
        <begin position="1"/>
        <end position="27"/>
    </location>
</feature>
<dbReference type="Proteomes" id="UP000324222">
    <property type="component" value="Unassembled WGS sequence"/>
</dbReference>